<dbReference type="PANTHER" id="PTHR21640:SF1">
    <property type="entry name" value="NESPRIN-4"/>
    <property type="match status" value="1"/>
</dbReference>
<gene>
    <name evidence="11" type="primary">si:ch211-137a8.2</name>
</gene>
<keyword evidence="4 7" id="KW-0472">Membrane</keyword>
<dbReference type="SUPFAM" id="SSF46966">
    <property type="entry name" value="Spectrin repeat"/>
    <property type="match status" value="1"/>
</dbReference>
<dbReference type="Proteomes" id="UP000694680">
    <property type="component" value="Chromosome 13"/>
</dbReference>
<reference evidence="11" key="1">
    <citation type="submission" date="2020-06" db="EMBL/GenBank/DDBJ databases">
        <authorList>
            <consortium name="Wellcome Sanger Institute Data Sharing"/>
        </authorList>
    </citation>
    <scope>NUCLEOTIDE SEQUENCE [LARGE SCALE GENOMIC DNA]</scope>
</reference>
<evidence type="ECO:0000256" key="5">
    <source>
        <dbReference type="ARBA" id="ARBA00023242"/>
    </source>
</evidence>
<dbReference type="PROSITE" id="PS51049">
    <property type="entry name" value="KASH"/>
    <property type="match status" value="1"/>
</dbReference>
<keyword evidence="12" id="KW-1185">Reference proteome</keyword>
<evidence type="ECO:0000256" key="4">
    <source>
        <dbReference type="ARBA" id="ARBA00023136"/>
    </source>
</evidence>
<reference evidence="11" key="2">
    <citation type="submission" date="2025-08" db="UniProtKB">
        <authorList>
            <consortium name="Ensembl"/>
        </authorList>
    </citation>
    <scope>IDENTIFICATION</scope>
</reference>
<organism evidence="11 12">
    <name type="scientific">Gouania willdenowi</name>
    <name type="common">Blunt-snouted clingfish</name>
    <name type="synonym">Lepadogaster willdenowi</name>
    <dbReference type="NCBI Taxonomy" id="441366"/>
    <lineage>
        <taxon>Eukaryota</taxon>
        <taxon>Metazoa</taxon>
        <taxon>Chordata</taxon>
        <taxon>Craniata</taxon>
        <taxon>Vertebrata</taxon>
        <taxon>Euteleostomi</taxon>
        <taxon>Actinopterygii</taxon>
        <taxon>Neopterygii</taxon>
        <taxon>Teleostei</taxon>
        <taxon>Neoteleostei</taxon>
        <taxon>Acanthomorphata</taxon>
        <taxon>Ovalentaria</taxon>
        <taxon>Blenniimorphae</taxon>
        <taxon>Blenniiformes</taxon>
        <taxon>Gobiesocoidei</taxon>
        <taxon>Gobiesocidae</taxon>
        <taxon>Gobiesocinae</taxon>
        <taxon>Gouania</taxon>
    </lineage>
</organism>
<feature type="region of interest" description="Disordered" evidence="8">
    <location>
        <begin position="362"/>
        <end position="390"/>
    </location>
</feature>
<evidence type="ECO:0000256" key="2">
    <source>
        <dbReference type="ARBA" id="ARBA00022692"/>
    </source>
</evidence>
<feature type="compositionally biased region" description="Basic and acidic residues" evidence="8">
    <location>
        <begin position="377"/>
        <end position="390"/>
    </location>
</feature>
<dbReference type="Ensembl" id="ENSGWIT00000012864.1">
    <property type="protein sequence ID" value="ENSGWIP00000011543.1"/>
    <property type="gene ID" value="ENSGWIG00000006762.1"/>
</dbReference>
<feature type="compositionally biased region" description="Acidic residues" evidence="8">
    <location>
        <begin position="336"/>
        <end position="345"/>
    </location>
</feature>
<protein>
    <submittedName>
        <fullName evidence="11">Nesprin-2-like</fullName>
    </submittedName>
</protein>
<evidence type="ECO:0000313" key="11">
    <source>
        <dbReference type="Ensembl" id="ENSGWIP00000011543.1"/>
    </source>
</evidence>
<keyword evidence="2 7" id="KW-0812">Transmembrane</keyword>
<comment type="subcellular location">
    <subcellularLocation>
        <location evidence="6">Nucleus outer membrane</location>
        <topology evidence="6">Single-pass type IV membrane protein</topology>
    </subcellularLocation>
</comment>
<feature type="compositionally biased region" description="Basic and acidic residues" evidence="8">
    <location>
        <begin position="215"/>
        <end position="224"/>
    </location>
</feature>
<proteinExistence type="inferred from homology"/>
<reference evidence="11" key="3">
    <citation type="submission" date="2025-09" db="UniProtKB">
        <authorList>
            <consortium name="Ensembl"/>
        </authorList>
    </citation>
    <scope>IDENTIFICATION</scope>
</reference>
<evidence type="ECO:0000256" key="3">
    <source>
        <dbReference type="ARBA" id="ARBA00022989"/>
    </source>
</evidence>
<dbReference type="InterPro" id="IPR012315">
    <property type="entry name" value="KASH"/>
</dbReference>
<dbReference type="PANTHER" id="PTHR21640">
    <property type="match status" value="1"/>
</dbReference>
<dbReference type="GO" id="GO:0005640">
    <property type="term" value="C:nuclear outer membrane"/>
    <property type="evidence" value="ECO:0007669"/>
    <property type="project" value="UniProtKB-SubCell"/>
</dbReference>
<feature type="topological domain" description="Perinuclear space" evidence="7">
    <location>
        <begin position="446"/>
        <end position="474"/>
    </location>
</feature>
<evidence type="ECO:0000256" key="9">
    <source>
        <dbReference type="SAM" id="Phobius"/>
    </source>
</evidence>
<name>A0A8C5E2J5_GOUWI</name>
<evidence type="ECO:0000313" key="12">
    <source>
        <dbReference type="Proteomes" id="UP000694680"/>
    </source>
</evidence>
<feature type="compositionally biased region" description="Polar residues" evidence="8">
    <location>
        <begin position="322"/>
        <end position="333"/>
    </location>
</feature>
<keyword evidence="3 9" id="KW-1133">Transmembrane helix</keyword>
<evidence type="ECO:0000256" key="6">
    <source>
        <dbReference type="ARBA" id="ARBA00046312"/>
    </source>
</evidence>
<evidence type="ECO:0000259" key="10">
    <source>
        <dbReference type="PROSITE" id="PS51049"/>
    </source>
</evidence>
<dbReference type="AlphaFoldDB" id="A0A8C5E2J5"/>
<keyword evidence="5" id="KW-0539">Nucleus</keyword>
<dbReference type="Pfam" id="PF10541">
    <property type="entry name" value="KASH"/>
    <property type="match status" value="1"/>
</dbReference>
<accession>A0A8C5E2J5</accession>
<dbReference type="InterPro" id="IPR030268">
    <property type="entry name" value="SYNE4"/>
</dbReference>
<evidence type="ECO:0000256" key="1">
    <source>
        <dbReference type="ARBA" id="ARBA00008619"/>
    </source>
</evidence>
<evidence type="ECO:0000256" key="8">
    <source>
        <dbReference type="SAM" id="MobiDB-lite"/>
    </source>
</evidence>
<feature type="topological domain" description="Cytoplasmic" evidence="7">
    <location>
        <begin position="1"/>
        <end position="424"/>
    </location>
</feature>
<feature type="domain" description="KASH" evidence="10">
    <location>
        <begin position="416"/>
        <end position="474"/>
    </location>
</feature>
<evidence type="ECO:0000256" key="7">
    <source>
        <dbReference type="PROSITE-ProRule" id="PRU00385"/>
    </source>
</evidence>
<comment type="similarity">
    <text evidence="1">Belongs to the nesprin family.</text>
</comment>
<dbReference type="Gene3D" id="1.20.58.60">
    <property type="match status" value="1"/>
</dbReference>
<sequence length="474" mass="53456">MLGVEDAVRDSELLLDSLSSAPSCNWRLDVDVQGRLERRWSLWHEFMKEHAHLEAWLRLAEEAVSPLYSAHVPYADAKEALKKFERLRREAGARLVQLDGLTQRNRTLAQMFQGVMRARLLTVTRESGRRWDDVNVRLEAVTGRLQHFVSEWEEFEAQREELALWLADMSAHLVEIDHVTGSTCEKLRLLQVFEDDWILSGASDSGCPSEIPPDDDLHPEDQRQQQKTKTFPPLRHPSPVTHEHLGLEWDPSVDVGRSVSREDVDSSYFSACAGPSLTDGGLKRWSLLTFLDSRSNISNDDEPPDDSSPGAWLSAHHREDSSQFSGQRWTTSTPDREEDDDEEPVGFDGRRVKAWLRLQSSAPSEMAHSKAVQTEAQSHDPEGKAPDWLERLDPPNLQAAAESSCCEEVEPLLSNHSDPPPSSSSSCPLLFLFLSSALLAVVLWFVLQPSCRHSDMLPSSFHMMLQYVNGPPPT</sequence>
<feature type="transmembrane region" description="Helical" evidence="9">
    <location>
        <begin position="429"/>
        <end position="447"/>
    </location>
</feature>
<dbReference type="GO" id="GO:0034993">
    <property type="term" value="C:meiotic nuclear membrane microtubule tethering complex"/>
    <property type="evidence" value="ECO:0007669"/>
    <property type="project" value="InterPro"/>
</dbReference>
<feature type="region of interest" description="Disordered" evidence="8">
    <location>
        <begin position="204"/>
        <end position="244"/>
    </location>
</feature>
<feature type="region of interest" description="Disordered" evidence="8">
    <location>
        <begin position="295"/>
        <end position="348"/>
    </location>
</feature>